<keyword evidence="6" id="KW-1185">Reference proteome</keyword>
<evidence type="ECO:0000256" key="1">
    <source>
        <dbReference type="ARBA" id="ARBA00008861"/>
    </source>
</evidence>
<dbReference type="CDD" id="cd06661">
    <property type="entry name" value="GGCT_like"/>
    <property type="match status" value="1"/>
</dbReference>
<dbReference type="SUPFAM" id="SSF110857">
    <property type="entry name" value="Gamma-glutamyl cyclotransferase-like"/>
    <property type="match status" value="1"/>
</dbReference>
<organism evidence="5 6">
    <name type="scientific">Phascolomyces articulosus</name>
    <dbReference type="NCBI Taxonomy" id="60185"/>
    <lineage>
        <taxon>Eukaryota</taxon>
        <taxon>Fungi</taxon>
        <taxon>Fungi incertae sedis</taxon>
        <taxon>Mucoromycota</taxon>
        <taxon>Mucoromycotina</taxon>
        <taxon>Mucoromycetes</taxon>
        <taxon>Mucorales</taxon>
        <taxon>Lichtheimiaceae</taxon>
        <taxon>Phascolomyces</taxon>
    </lineage>
</organism>
<protein>
    <recommendedName>
        <fullName evidence="3">Putative gamma-glutamylcyclotransferase</fullName>
    </recommendedName>
</protein>
<dbReference type="AlphaFoldDB" id="A0AAD5KCC6"/>
<keyword evidence="2" id="KW-0808">Transferase</keyword>
<evidence type="ECO:0000259" key="4">
    <source>
        <dbReference type="Pfam" id="PF06094"/>
    </source>
</evidence>
<reference evidence="5" key="2">
    <citation type="submission" date="2023-02" db="EMBL/GenBank/DDBJ databases">
        <authorList>
            <consortium name="DOE Joint Genome Institute"/>
            <person name="Mondo S.J."/>
            <person name="Chang Y."/>
            <person name="Wang Y."/>
            <person name="Ahrendt S."/>
            <person name="Andreopoulos W."/>
            <person name="Barry K."/>
            <person name="Beard J."/>
            <person name="Benny G.L."/>
            <person name="Blankenship S."/>
            <person name="Bonito G."/>
            <person name="Cuomo C."/>
            <person name="Desiro A."/>
            <person name="Gervers K.A."/>
            <person name="Hundley H."/>
            <person name="Kuo A."/>
            <person name="LaButti K."/>
            <person name="Lang B.F."/>
            <person name="Lipzen A."/>
            <person name="O'Donnell K."/>
            <person name="Pangilinan J."/>
            <person name="Reynolds N."/>
            <person name="Sandor L."/>
            <person name="Smith M.W."/>
            <person name="Tsang A."/>
            <person name="Grigoriev I.V."/>
            <person name="Stajich J.E."/>
            <person name="Spatafora J.W."/>
        </authorList>
    </citation>
    <scope>NUCLEOTIDE SEQUENCE</scope>
    <source>
        <strain evidence="5">RSA 2281</strain>
    </source>
</reference>
<evidence type="ECO:0000313" key="6">
    <source>
        <dbReference type="Proteomes" id="UP001209540"/>
    </source>
</evidence>
<accession>A0AAD5KCC6</accession>
<comment type="similarity">
    <text evidence="1">Belongs to the gamma-glutamylcyclotransferase family.</text>
</comment>
<dbReference type="EMBL" id="JAIXMP010000001">
    <property type="protein sequence ID" value="KAI9278621.1"/>
    <property type="molecule type" value="Genomic_DNA"/>
</dbReference>
<dbReference type="PANTHER" id="PTHR31544">
    <property type="entry name" value="AIG2-LIKE PROTEIN D"/>
    <property type="match status" value="1"/>
</dbReference>
<dbReference type="InterPro" id="IPR009288">
    <property type="entry name" value="AIG2-like_dom"/>
</dbReference>
<dbReference type="GO" id="GO:0016740">
    <property type="term" value="F:transferase activity"/>
    <property type="evidence" value="ECO:0007669"/>
    <property type="project" value="UniProtKB-KW"/>
</dbReference>
<dbReference type="Proteomes" id="UP001209540">
    <property type="component" value="Unassembled WGS sequence"/>
</dbReference>
<dbReference type="Pfam" id="PF06094">
    <property type="entry name" value="GGACT"/>
    <property type="match status" value="1"/>
</dbReference>
<reference evidence="5" key="1">
    <citation type="journal article" date="2022" name="IScience">
        <title>Evolution of zygomycete secretomes and the origins of terrestrial fungal ecologies.</title>
        <authorList>
            <person name="Chang Y."/>
            <person name="Wang Y."/>
            <person name="Mondo S."/>
            <person name="Ahrendt S."/>
            <person name="Andreopoulos W."/>
            <person name="Barry K."/>
            <person name="Beard J."/>
            <person name="Benny G.L."/>
            <person name="Blankenship S."/>
            <person name="Bonito G."/>
            <person name="Cuomo C."/>
            <person name="Desiro A."/>
            <person name="Gervers K.A."/>
            <person name="Hundley H."/>
            <person name="Kuo A."/>
            <person name="LaButti K."/>
            <person name="Lang B.F."/>
            <person name="Lipzen A."/>
            <person name="O'Donnell K."/>
            <person name="Pangilinan J."/>
            <person name="Reynolds N."/>
            <person name="Sandor L."/>
            <person name="Smith M.E."/>
            <person name="Tsang A."/>
            <person name="Grigoriev I.V."/>
            <person name="Stajich J.E."/>
            <person name="Spatafora J.W."/>
        </authorList>
    </citation>
    <scope>NUCLEOTIDE SEQUENCE</scope>
    <source>
        <strain evidence="5">RSA 2281</strain>
    </source>
</reference>
<evidence type="ECO:0000256" key="2">
    <source>
        <dbReference type="ARBA" id="ARBA00022679"/>
    </source>
</evidence>
<dbReference type="PANTHER" id="PTHR31544:SF2">
    <property type="entry name" value="AIG2-LIKE PROTEIN D"/>
    <property type="match status" value="1"/>
</dbReference>
<feature type="domain" description="Gamma-glutamylcyclotransferase AIG2-like" evidence="4">
    <location>
        <begin position="6"/>
        <end position="136"/>
    </location>
</feature>
<dbReference type="Gene3D" id="3.10.490.10">
    <property type="entry name" value="Gamma-glutamyl cyclotransferase-like"/>
    <property type="match status" value="1"/>
</dbReference>
<dbReference type="InterPro" id="IPR036568">
    <property type="entry name" value="GGCT-like_sf"/>
</dbReference>
<dbReference type="InterPro" id="IPR045038">
    <property type="entry name" value="AIG2-like"/>
</dbReference>
<dbReference type="InterPro" id="IPR013024">
    <property type="entry name" value="GGCT-like"/>
</dbReference>
<sequence>MSEAAFFYGTLMSPEVRSRVLCGLYATQDSKKTKLATLRLRTAILKGHKRYALKERAYPGVIYTGNEEDQVIGVLCEGLYSEDVKRLDAFEGDEYKRCTVEVTPVKSDGQTTEAVVNTQVYIWIEGNDQLKSYDWEFDGFVKDRQEEWLQDRDELKDVDALDHMLATQQQQQAEKVTS</sequence>
<gene>
    <name evidence="5" type="ORF">BDA99DRAFT_492652</name>
</gene>
<proteinExistence type="inferred from homology"/>
<name>A0AAD5KCC6_9FUNG</name>
<comment type="caution">
    <text evidence="5">The sequence shown here is derived from an EMBL/GenBank/DDBJ whole genome shotgun (WGS) entry which is preliminary data.</text>
</comment>
<evidence type="ECO:0000313" key="5">
    <source>
        <dbReference type="EMBL" id="KAI9278621.1"/>
    </source>
</evidence>
<evidence type="ECO:0000256" key="3">
    <source>
        <dbReference type="ARBA" id="ARBA00030602"/>
    </source>
</evidence>